<keyword evidence="3 6" id="KW-0687">Ribonucleoprotein</keyword>
<dbReference type="SUPFAM" id="SSF54768">
    <property type="entry name" value="dsRNA-binding domain-like"/>
    <property type="match status" value="1"/>
</dbReference>
<dbReference type="InterPro" id="IPR014721">
    <property type="entry name" value="Ribsml_uS5_D2-typ_fold_subgr"/>
</dbReference>
<dbReference type="GO" id="GO:0003723">
    <property type="term" value="F:RNA binding"/>
    <property type="evidence" value="ECO:0007669"/>
    <property type="project" value="InterPro"/>
</dbReference>
<dbReference type="Proteomes" id="UP001488838">
    <property type="component" value="Unassembled WGS sequence"/>
</dbReference>
<evidence type="ECO:0000256" key="6">
    <source>
        <dbReference type="PROSITE-ProRule" id="PRU00268"/>
    </source>
</evidence>
<evidence type="ECO:0000256" key="3">
    <source>
        <dbReference type="ARBA" id="ARBA00023274"/>
    </source>
</evidence>
<evidence type="ECO:0000259" key="8">
    <source>
        <dbReference type="PROSITE" id="PS50881"/>
    </source>
</evidence>
<dbReference type="Pfam" id="PF03719">
    <property type="entry name" value="Ribosomal_S5_C"/>
    <property type="match status" value="1"/>
</dbReference>
<dbReference type="PANTHER" id="PTHR13718:SF4">
    <property type="entry name" value="40S RIBOSOMAL PROTEIN S2"/>
    <property type="match status" value="1"/>
</dbReference>
<dbReference type="PROSITE" id="PS50881">
    <property type="entry name" value="S5_DSRBD"/>
    <property type="match status" value="1"/>
</dbReference>
<dbReference type="FunFam" id="3.30.230.10:FF:000004">
    <property type="entry name" value="40S ribosomal protein S2"/>
    <property type="match status" value="1"/>
</dbReference>
<accession>A0AAW0IHS6</accession>
<evidence type="ECO:0000256" key="7">
    <source>
        <dbReference type="RuleBase" id="RU003823"/>
    </source>
</evidence>
<protein>
    <recommendedName>
        <fullName evidence="4">Small ribosomal subunit protein uS5</fullName>
    </recommendedName>
    <alternativeName>
        <fullName evidence="5">40S ribosomal protein S2</fullName>
    </alternativeName>
</protein>
<dbReference type="Gene3D" id="3.30.160.20">
    <property type="match status" value="1"/>
</dbReference>
<dbReference type="GO" id="GO:0006412">
    <property type="term" value="P:translation"/>
    <property type="evidence" value="ECO:0007669"/>
    <property type="project" value="InterPro"/>
</dbReference>
<dbReference type="Pfam" id="PF00333">
    <property type="entry name" value="Ribosomal_S5"/>
    <property type="match status" value="1"/>
</dbReference>
<dbReference type="GO" id="GO:0022627">
    <property type="term" value="C:cytosolic small ribosomal subunit"/>
    <property type="evidence" value="ECO:0007669"/>
    <property type="project" value="TreeGrafter"/>
</dbReference>
<gene>
    <name evidence="9" type="ORF">U0070_020928</name>
</gene>
<feature type="domain" description="S5 DRBM" evidence="8">
    <location>
        <begin position="1"/>
        <end position="40"/>
    </location>
</feature>
<dbReference type="EMBL" id="JBBHLL010000126">
    <property type="protein sequence ID" value="KAK7814069.1"/>
    <property type="molecule type" value="Genomic_DNA"/>
</dbReference>
<comment type="caution">
    <text evidence="9">The sequence shown here is derived from an EMBL/GenBank/DDBJ whole genome shotgun (WGS) entry which is preliminary data.</text>
</comment>
<sequence length="130" mass="13987">MPVQKQADQWTRFKAFVATGEYNGRVGLGIKCSKEVATAMILANYSIVPVQRGYTGNKTSIPHTIMCKETGLCDSVSMLLNPGPRGTGIVSNPMTKKLPMMTSTDDCYTSVRDCTATLGNLAKATFDAIS</sequence>
<keyword evidence="10" id="KW-1185">Reference proteome</keyword>
<reference evidence="9 10" key="1">
    <citation type="journal article" date="2023" name="bioRxiv">
        <title>Conserved and derived expression patterns and positive selection on dental genes reveal complex evolutionary context of ever-growing rodent molars.</title>
        <authorList>
            <person name="Calamari Z.T."/>
            <person name="Song A."/>
            <person name="Cohen E."/>
            <person name="Akter M."/>
            <person name="Roy R.D."/>
            <person name="Hallikas O."/>
            <person name="Christensen M.M."/>
            <person name="Li P."/>
            <person name="Marangoni P."/>
            <person name="Jernvall J."/>
            <person name="Klein O.D."/>
        </authorList>
    </citation>
    <scope>NUCLEOTIDE SEQUENCE [LARGE SCALE GENOMIC DNA]</scope>
    <source>
        <strain evidence="9">V071</strain>
    </source>
</reference>
<evidence type="ECO:0000256" key="2">
    <source>
        <dbReference type="ARBA" id="ARBA00022980"/>
    </source>
</evidence>
<evidence type="ECO:0000313" key="10">
    <source>
        <dbReference type="Proteomes" id="UP001488838"/>
    </source>
</evidence>
<name>A0AAW0IHS6_MYOGA</name>
<dbReference type="InterPro" id="IPR000851">
    <property type="entry name" value="Ribosomal_uS5"/>
</dbReference>
<evidence type="ECO:0000313" key="9">
    <source>
        <dbReference type="EMBL" id="KAK7814069.1"/>
    </source>
</evidence>
<dbReference type="InterPro" id="IPR020568">
    <property type="entry name" value="Ribosomal_Su5_D2-typ_SF"/>
</dbReference>
<dbReference type="PANTHER" id="PTHR13718">
    <property type="entry name" value="RIBOSOMAL S SUBUNIT"/>
    <property type="match status" value="1"/>
</dbReference>
<organism evidence="9 10">
    <name type="scientific">Myodes glareolus</name>
    <name type="common">Bank vole</name>
    <name type="synonym">Clethrionomys glareolus</name>
    <dbReference type="NCBI Taxonomy" id="447135"/>
    <lineage>
        <taxon>Eukaryota</taxon>
        <taxon>Metazoa</taxon>
        <taxon>Chordata</taxon>
        <taxon>Craniata</taxon>
        <taxon>Vertebrata</taxon>
        <taxon>Euteleostomi</taxon>
        <taxon>Mammalia</taxon>
        <taxon>Eutheria</taxon>
        <taxon>Euarchontoglires</taxon>
        <taxon>Glires</taxon>
        <taxon>Rodentia</taxon>
        <taxon>Myomorpha</taxon>
        <taxon>Muroidea</taxon>
        <taxon>Cricetidae</taxon>
        <taxon>Arvicolinae</taxon>
        <taxon>Myodes</taxon>
    </lineage>
</organism>
<comment type="similarity">
    <text evidence="1 7">Belongs to the universal ribosomal protein uS5 family.</text>
</comment>
<dbReference type="SUPFAM" id="SSF54211">
    <property type="entry name" value="Ribosomal protein S5 domain 2-like"/>
    <property type="match status" value="1"/>
</dbReference>
<dbReference type="InterPro" id="IPR013810">
    <property type="entry name" value="Ribosomal_uS5_N"/>
</dbReference>
<dbReference type="Gene3D" id="3.30.230.10">
    <property type="match status" value="1"/>
</dbReference>
<proteinExistence type="inferred from homology"/>
<evidence type="ECO:0000256" key="4">
    <source>
        <dbReference type="ARBA" id="ARBA00035255"/>
    </source>
</evidence>
<keyword evidence="2 6" id="KW-0689">Ribosomal protein</keyword>
<evidence type="ECO:0000256" key="5">
    <source>
        <dbReference type="ARBA" id="ARBA00035407"/>
    </source>
</evidence>
<evidence type="ECO:0000256" key="1">
    <source>
        <dbReference type="ARBA" id="ARBA00008945"/>
    </source>
</evidence>
<dbReference type="GO" id="GO:0003735">
    <property type="term" value="F:structural constituent of ribosome"/>
    <property type="evidence" value="ECO:0007669"/>
    <property type="project" value="UniProtKB-UniRule"/>
</dbReference>
<dbReference type="InterPro" id="IPR005324">
    <property type="entry name" value="Ribosomal_uS5_C"/>
</dbReference>
<dbReference type="AlphaFoldDB" id="A0AAW0IHS6"/>